<feature type="non-terminal residue" evidence="2">
    <location>
        <position position="1"/>
    </location>
</feature>
<comment type="caution">
    <text evidence="2">The sequence shown here is derived from an EMBL/GenBank/DDBJ whole genome shotgun (WGS) entry which is preliminary data.</text>
</comment>
<name>A0AAQ4E2C8_AMBAM</name>
<proteinExistence type="predicted"/>
<gene>
    <name evidence="2" type="ORF">V5799_014665</name>
</gene>
<feature type="region of interest" description="Disordered" evidence="1">
    <location>
        <begin position="1"/>
        <end position="21"/>
    </location>
</feature>
<organism evidence="2 3">
    <name type="scientific">Amblyomma americanum</name>
    <name type="common">Lone star tick</name>
    <dbReference type="NCBI Taxonomy" id="6943"/>
    <lineage>
        <taxon>Eukaryota</taxon>
        <taxon>Metazoa</taxon>
        <taxon>Ecdysozoa</taxon>
        <taxon>Arthropoda</taxon>
        <taxon>Chelicerata</taxon>
        <taxon>Arachnida</taxon>
        <taxon>Acari</taxon>
        <taxon>Parasitiformes</taxon>
        <taxon>Ixodida</taxon>
        <taxon>Ixodoidea</taxon>
        <taxon>Ixodidae</taxon>
        <taxon>Amblyomminae</taxon>
        <taxon>Amblyomma</taxon>
    </lineage>
</organism>
<evidence type="ECO:0000313" key="3">
    <source>
        <dbReference type="Proteomes" id="UP001321473"/>
    </source>
</evidence>
<dbReference type="EMBL" id="JARKHS020023351">
    <property type="protein sequence ID" value="KAK8768868.1"/>
    <property type="molecule type" value="Genomic_DNA"/>
</dbReference>
<reference evidence="2 3" key="1">
    <citation type="journal article" date="2023" name="Arcadia Sci">
        <title>De novo assembly of a long-read Amblyomma americanum tick genome.</title>
        <authorList>
            <person name="Chou S."/>
            <person name="Poskanzer K.E."/>
            <person name="Rollins M."/>
            <person name="Thuy-Boun P.S."/>
        </authorList>
    </citation>
    <scope>NUCLEOTIDE SEQUENCE [LARGE SCALE GENOMIC DNA]</scope>
    <source>
        <strain evidence="2">F_SG_1</strain>
        <tissue evidence="2">Salivary glands</tissue>
    </source>
</reference>
<evidence type="ECO:0000313" key="2">
    <source>
        <dbReference type="EMBL" id="KAK8768868.1"/>
    </source>
</evidence>
<protein>
    <submittedName>
        <fullName evidence="2">Uncharacterized protein</fullName>
    </submittedName>
</protein>
<sequence length="158" mass="17313">VQHQPPEHDPGPGGPGLWHQDRGCQHSLPVLWHVEDHFCMAHGRHGPLLHQLPALWGAQVVVLRAPGARPPAGAPGRRLLPQHGPGVFRLSPPQDDRHLAPDLAPVLHPVQQDHPGAWGIHDHLPIRVSCGLQPWLQLCRVHQLCPAPLGRVRQTGLS</sequence>
<keyword evidence="3" id="KW-1185">Reference proteome</keyword>
<feature type="non-terminal residue" evidence="2">
    <location>
        <position position="158"/>
    </location>
</feature>
<evidence type="ECO:0000256" key="1">
    <source>
        <dbReference type="SAM" id="MobiDB-lite"/>
    </source>
</evidence>
<feature type="compositionally biased region" description="Basic and acidic residues" evidence="1">
    <location>
        <begin position="1"/>
        <end position="10"/>
    </location>
</feature>
<dbReference type="Proteomes" id="UP001321473">
    <property type="component" value="Unassembled WGS sequence"/>
</dbReference>
<accession>A0AAQ4E2C8</accession>
<dbReference type="AlphaFoldDB" id="A0AAQ4E2C8"/>